<dbReference type="GO" id="GO:0015768">
    <property type="term" value="P:maltose transport"/>
    <property type="evidence" value="ECO:0007669"/>
    <property type="project" value="TreeGrafter"/>
</dbReference>
<dbReference type="SUPFAM" id="SSF53850">
    <property type="entry name" value="Periplasmic binding protein-like II"/>
    <property type="match status" value="1"/>
</dbReference>
<sequence>MKKILSFSLAGMMLASTILAGCSTTAKTESTEANKEVAESTTAGTSSEHTVIKLLVPGYDGGYLKEELDNGIAGFEKANDGVEVEIVSVGWDELNSKIVSLYQAGDAPDIMLTGSRTLKQLATLGIAEDLSSYITDDFKANRVESVLATGSVDGKQYGIPMAFSSRALYYRSDLIKTPPKNWDELLEAAKEVHSSNPDVYGFAIPTDITSGTDELLNFIYQNGGALVDDKGEITFDTEANVGTLEYLKQFNDEKLVPDVVSTARGDQATLFANGNLAMFVSGPWEKETLDKSADTAPYKVAVLPEGKQKAETLVTDSYVISSISKNKDLAWKFVEFMGQPEYQRPVSEAFGWFPILKEEFEDERFKTEFMQAFAASIEYGISEPQVEDWDSFNKAFLTAVQKALTGEMGAKEALDEAQSEVAK</sequence>
<evidence type="ECO:0000256" key="3">
    <source>
        <dbReference type="ARBA" id="ARBA00022597"/>
    </source>
</evidence>
<reference evidence="6 7" key="1">
    <citation type="submission" date="2018-11" db="EMBL/GenBank/DDBJ databases">
        <title>Genome sequencing of Lachnoanaerobaculum sp. KCOM 2030 (= ChDC B114).</title>
        <authorList>
            <person name="Kook J.-K."/>
            <person name="Park S.-N."/>
            <person name="Lim Y.K."/>
        </authorList>
    </citation>
    <scope>NUCLEOTIDE SEQUENCE [LARGE SCALE GENOMIC DNA]</scope>
    <source>
        <strain evidence="6 7">KCOM 2030</strain>
    </source>
</reference>
<dbReference type="PROSITE" id="PS51257">
    <property type="entry name" value="PROKAR_LIPOPROTEIN"/>
    <property type="match status" value="1"/>
</dbReference>
<keyword evidence="5" id="KW-1003">Cell membrane</keyword>
<evidence type="ECO:0000313" key="7">
    <source>
        <dbReference type="Proteomes" id="UP000272490"/>
    </source>
</evidence>
<keyword evidence="5" id="KW-0472">Membrane</keyword>
<dbReference type="CDD" id="cd13585">
    <property type="entry name" value="PBP2_TMBP_like"/>
    <property type="match status" value="1"/>
</dbReference>
<evidence type="ECO:0000256" key="5">
    <source>
        <dbReference type="RuleBase" id="RU365005"/>
    </source>
</evidence>
<keyword evidence="4 5" id="KW-0732">Signal</keyword>
<dbReference type="PRINTS" id="PR00181">
    <property type="entry name" value="MALTOSEBP"/>
</dbReference>
<gene>
    <name evidence="6" type="ORF">EHV10_02580</name>
</gene>
<feature type="signal peptide" evidence="5">
    <location>
        <begin position="1"/>
        <end position="20"/>
    </location>
</feature>
<evidence type="ECO:0000256" key="1">
    <source>
        <dbReference type="ARBA" id="ARBA00008520"/>
    </source>
</evidence>
<comment type="caution">
    <text evidence="6">The sequence shown here is derived from an EMBL/GenBank/DDBJ whole genome shotgun (WGS) entry which is preliminary data.</text>
</comment>
<dbReference type="PANTHER" id="PTHR30061:SF50">
    <property type="entry name" value="MALTOSE_MALTODEXTRIN-BINDING PERIPLASMIC PROTEIN"/>
    <property type="match status" value="1"/>
</dbReference>
<organism evidence="6 7">
    <name type="scientific">Lachnoanaerobaculum gingivalis</name>
    <dbReference type="NCBI Taxonomy" id="2490855"/>
    <lineage>
        <taxon>Bacteria</taxon>
        <taxon>Bacillati</taxon>
        <taxon>Bacillota</taxon>
        <taxon>Clostridia</taxon>
        <taxon>Lachnospirales</taxon>
        <taxon>Lachnospiraceae</taxon>
        <taxon>Lachnoanaerobaculum</taxon>
    </lineage>
</organism>
<comment type="subcellular location">
    <subcellularLocation>
        <location evidence="5">Cell membrane</location>
        <topology evidence="5">Lipid-anchor</topology>
    </subcellularLocation>
</comment>
<dbReference type="InterPro" id="IPR006060">
    <property type="entry name" value="Maltose/Cyclodextrin-bd"/>
</dbReference>
<dbReference type="InterPro" id="IPR006059">
    <property type="entry name" value="SBP"/>
</dbReference>
<evidence type="ECO:0000313" key="6">
    <source>
        <dbReference type="EMBL" id="RRJ26917.1"/>
    </source>
</evidence>
<dbReference type="GO" id="GO:0042956">
    <property type="term" value="P:maltodextrin transmembrane transport"/>
    <property type="evidence" value="ECO:0007669"/>
    <property type="project" value="TreeGrafter"/>
</dbReference>
<dbReference type="PANTHER" id="PTHR30061">
    <property type="entry name" value="MALTOSE-BINDING PERIPLASMIC PROTEIN"/>
    <property type="match status" value="1"/>
</dbReference>
<evidence type="ECO:0000256" key="2">
    <source>
        <dbReference type="ARBA" id="ARBA00022448"/>
    </source>
</evidence>
<dbReference type="AlphaFoldDB" id="A0A3P3R0D8"/>
<dbReference type="RefSeq" id="WP_128673277.1">
    <property type="nucleotide sequence ID" value="NZ_RRCO01000001.1"/>
</dbReference>
<dbReference type="GO" id="GO:0015144">
    <property type="term" value="F:carbohydrate transmembrane transporter activity"/>
    <property type="evidence" value="ECO:0007669"/>
    <property type="project" value="InterPro"/>
</dbReference>
<keyword evidence="3 5" id="KW-0762">Sugar transport</keyword>
<protein>
    <recommendedName>
        <fullName evidence="5">Maltodextrin-binding protein</fullName>
    </recommendedName>
</protein>
<name>A0A3P3R0D8_9FIRM</name>
<proteinExistence type="inferred from homology"/>
<keyword evidence="5" id="KW-0449">Lipoprotein</keyword>
<feature type="chain" id="PRO_5039752558" description="Maltodextrin-binding protein" evidence="5">
    <location>
        <begin position="21"/>
        <end position="423"/>
    </location>
</feature>
<dbReference type="GO" id="GO:1901982">
    <property type="term" value="F:maltose binding"/>
    <property type="evidence" value="ECO:0007669"/>
    <property type="project" value="TreeGrafter"/>
</dbReference>
<keyword evidence="2 5" id="KW-0813">Transport</keyword>
<dbReference type="GO" id="GO:0055052">
    <property type="term" value="C:ATP-binding cassette (ABC) transporter complex, substrate-binding subunit-containing"/>
    <property type="evidence" value="ECO:0007669"/>
    <property type="project" value="TreeGrafter"/>
</dbReference>
<keyword evidence="7" id="KW-1185">Reference proteome</keyword>
<evidence type="ECO:0000256" key="4">
    <source>
        <dbReference type="ARBA" id="ARBA00022729"/>
    </source>
</evidence>
<accession>A0A3P3R0D8</accession>
<dbReference type="Proteomes" id="UP000272490">
    <property type="component" value="Unassembled WGS sequence"/>
</dbReference>
<dbReference type="OrthoDB" id="41208at2"/>
<dbReference type="EMBL" id="RRCO01000001">
    <property type="protein sequence ID" value="RRJ26917.1"/>
    <property type="molecule type" value="Genomic_DNA"/>
</dbReference>
<comment type="similarity">
    <text evidence="1 5">Belongs to the bacterial solute-binding protein 1 family.</text>
</comment>
<dbReference type="Pfam" id="PF01547">
    <property type="entry name" value="SBP_bac_1"/>
    <property type="match status" value="1"/>
</dbReference>
<dbReference type="Gene3D" id="3.40.190.10">
    <property type="entry name" value="Periplasmic binding protein-like II"/>
    <property type="match status" value="2"/>
</dbReference>